<feature type="region of interest" description="Disordered" evidence="8">
    <location>
        <begin position="1"/>
        <end position="43"/>
    </location>
</feature>
<dbReference type="InterPro" id="IPR019734">
    <property type="entry name" value="TPR_rpt"/>
</dbReference>
<accession>A0A1X2H4J4</accession>
<keyword evidence="3" id="KW-0498">Mitosis</keyword>
<dbReference type="PROSITE" id="PS50005">
    <property type="entry name" value="TPR"/>
    <property type="match status" value="2"/>
</dbReference>
<evidence type="ECO:0000256" key="2">
    <source>
        <dbReference type="ARBA" id="ARBA00022737"/>
    </source>
</evidence>
<dbReference type="SUPFAM" id="SSF48452">
    <property type="entry name" value="TPR-like"/>
    <property type="match status" value="2"/>
</dbReference>
<keyword evidence="6" id="KW-0131">Cell cycle</keyword>
<keyword evidence="5 7" id="KW-0802">TPR repeat</keyword>
<dbReference type="GO" id="GO:0005737">
    <property type="term" value="C:cytoplasm"/>
    <property type="evidence" value="ECO:0007669"/>
    <property type="project" value="TreeGrafter"/>
</dbReference>
<dbReference type="SMART" id="SM00028">
    <property type="entry name" value="TPR"/>
    <property type="match status" value="8"/>
</dbReference>
<keyword evidence="10" id="KW-1185">Reference proteome</keyword>
<dbReference type="Proteomes" id="UP000242180">
    <property type="component" value="Unassembled WGS sequence"/>
</dbReference>
<evidence type="ECO:0000256" key="5">
    <source>
        <dbReference type="ARBA" id="ARBA00022803"/>
    </source>
</evidence>
<dbReference type="OrthoDB" id="10006270at2759"/>
<feature type="repeat" description="TPR" evidence="7">
    <location>
        <begin position="382"/>
        <end position="415"/>
    </location>
</feature>
<protein>
    <submittedName>
        <fullName evidence="9">Uncharacterized protein</fullName>
    </submittedName>
</protein>
<evidence type="ECO:0000256" key="8">
    <source>
        <dbReference type="SAM" id="MobiDB-lite"/>
    </source>
</evidence>
<name>A0A1X2H4J4_SYNRA</name>
<comment type="caution">
    <text evidence="9">The sequence shown here is derived from an EMBL/GenBank/DDBJ whole genome shotgun (WGS) entry which is preliminary data.</text>
</comment>
<dbReference type="AlphaFoldDB" id="A0A1X2H4J4"/>
<dbReference type="Pfam" id="PF00515">
    <property type="entry name" value="TPR_1"/>
    <property type="match status" value="1"/>
</dbReference>
<dbReference type="PANTHER" id="PTHR12558">
    <property type="entry name" value="CELL DIVISION CYCLE 16,23,27"/>
    <property type="match status" value="1"/>
</dbReference>
<organism evidence="9 10">
    <name type="scientific">Syncephalastrum racemosum</name>
    <name type="common">Filamentous fungus</name>
    <dbReference type="NCBI Taxonomy" id="13706"/>
    <lineage>
        <taxon>Eukaryota</taxon>
        <taxon>Fungi</taxon>
        <taxon>Fungi incertae sedis</taxon>
        <taxon>Mucoromycota</taxon>
        <taxon>Mucoromycotina</taxon>
        <taxon>Mucoromycetes</taxon>
        <taxon>Mucorales</taxon>
        <taxon>Syncephalastraceae</taxon>
        <taxon>Syncephalastrum</taxon>
    </lineage>
</organism>
<dbReference type="Gene3D" id="1.25.40.10">
    <property type="entry name" value="Tetratricopeptide repeat domain"/>
    <property type="match status" value="1"/>
</dbReference>
<evidence type="ECO:0000256" key="3">
    <source>
        <dbReference type="ARBA" id="ARBA00022776"/>
    </source>
</evidence>
<evidence type="ECO:0000256" key="4">
    <source>
        <dbReference type="ARBA" id="ARBA00022786"/>
    </source>
</evidence>
<proteinExistence type="predicted"/>
<dbReference type="InterPro" id="IPR011990">
    <property type="entry name" value="TPR-like_helical_dom_sf"/>
</dbReference>
<dbReference type="InParanoid" id="A0A1X2H4J4"/>
<dbReference type="Pfam" id="PF12895">
    <property type="entry name" value="ANAPC3"/>
    <property type="match status" value="1"/>
</dbReference>
<dbReference type="GO" id="GO:0005680">
    <property type="term" value="C:anaphase-promoting complex"/>
    <property type="evidence" value="ECO:0007669"/>
    <property type="project" value="UniProtKB-ARBA"/>
</dbReference>
<evidence type="ECO:0000256" key="7">
    <source>
        <dbReference type="PROSITE-ProRule" id="PRU00339"/>
    </source>
</evidence>
<evidence type="ECO:0000256" key="6">
    <source>
        <dbReference type="ARBA" id="ARBA00023306"/>
    </source>
</evidence>
<dbReference type="GO" id="GO:0045842">
    <property type="term" value="P:positive regulation of mitotic metaphase/anaphase transition"/>
    <property type="evidence" value="ECO:0007669"/>
    <property type="project" value="TreeGrafter"/>
</dbReference>
<dbReference type="PROSITE" id="PS50293">
    <property type="entry name" value="TPR_REGION"/>
    <property type="match status" value="1"/>
</dbReference>
<dbReference type="PANTHER" id="PTHR12558:SF9">
    <property type="entry name" value="CELL DIVISION CYCLE PROTEIN 16 HOMOLOG"/>
    <property type="match status" value="1"/>
</dbReference>
<dbReference type="GO" id="GO:0031145">
    <property type="term" value="P:anaphase-promoting complex-dependent catabolic process"/>
    <property type="evidence" value="ECO:0007669"/>
    <property type="project" value="TreeGrafter"/>
</dbReference>
<dbReference type="Pfam" id="PF13432">
    <property type="entry name" value="TPR_16"/>
    <property type="match status" value="1"/>
</dbReference>
<reference evidence="9 10" key="1">
    <citation type="submission" date="2016-07" db="EMBL/GenBank/DDBJ databases">
        <title>Pervasive Adenine N6-methylation of Active Genes in Fungi.</title>
        <authorList>
            <consortium name="DOE Joint Genome Institute"/>
            <person name="Mondo S.J."/>
            <person name="Dannebaum R.O."/>
            <person name="Kuo R.C."/>
            <person name="Labutti K."/>
            <person name="Haridas S."/>
            <person name="Kuo A."/>
            <person name="Salamov A."/>
            <person name="Ahrendt S.R."/>
            <person name="Lipzen A."/>
            <person name="Sullivan W."/>
            <person name="Andreopoulos W.B."/>
            <person name="Clum A."/>
            <person name="Lindquist E."/>
            <person name="Daum C."/>
            <person name="Ramamoorthy G.K."/>
            <person name="Gryganskyi A."/>
            <person name="Culley D."/>
            <person name="Magnuson J.K."/>
            <person name="James T.Y."/>
            <person name="O'Malley M.A."/>
            <person name="Stajich J.E."/>
            <person name="Spatafora J.W."/>
            <person name="Visel A."/>
            <person name="Grigoriev I.V."/>
        </authorList>
    </citation>
    <scope>NUCLEOTIDE SEQUENCE [LARGE SCALE GENOMIC DNA]</scope>
    <source>
        <strain evidence="9 10">NRRL 2496</strain>
    </source>
</reference>
<evidence type="ECO:0000256" key="1">
    <source>
        <dbReference type="ARBA" id="ARBA00022618"/>
    </source>
</evidence>
<keyword evidence="2" id="KW-0677">Repeat</keyword>
<dbReference type="GO" id="GO:0016567">
    <property type="term" value="P:protein ubiquitination"/>
    <property type="evidence" value="ECO:0007669"/>
    <property type="project" value="TreeGrafter"/>
</dbReference>
<dbReference type="STRING" id="13706.A0A1X2H4J4"/>
<dbReference type="GO" id="GO:0051301">
    <property type="term" value="P:cell division"/>
    <property type="evidence" value="ECO:0007669"/>
    <property type="project" value="UniProtKB-KW"/>
</dbReference>
<dbReference type="EMBL" id="MCGN01000010">
    <property type="protein sequence ID" value="ORY92298.1"/>
    <property type="molecule type" value="Genomic_DNA"/>
</dbReference>
<dbReference type="OMA" id="NEISGCV"/>
<evidence type="ECO:0000313" key="9">
    <source>
        <dbReference type="EMBL" id="ORY92298.1"/>
    </source>
</evidence>
<gene>
    <name evidence="9" type="ORF">BCR43DRAFT_88272</name>
</gene>
<keyword evidence="4" id="KW-0833">Ubl conjugation pathway</keyword>
<feature type="repeat" description="TPR" evidence="7">
    <location>
        <begin position="526"/>
        <end position="559"/>
    </location>
</feature>
<keyword evidence="1" id="KW-0132">Cell division</keyword>
<dbReference type="FunCoup" id="A0A1X2H4J4">
    <property type="interactions" value="943"/>
</dbReference>
<sequence length="599" mass="68939">MSSLSKGDHASIGTFGDREQSLSPIAPATERSTNYANAALDQSERRRERSFMLSHASFSQRIDASFAPSNISSGSFYPTEDSREERLRLLVYDAQHYDLKQTTVFLAEKLVALTDGFIEDVYNLASAYYRSQQYHRALVLLNTKSTIHRSVECRYLAGLCARALGSSEDDGLDYVGHKNPFIDNQTGPVQSLTPLPSRGPCERLIKLESVMCYLRGGFYLNKGIVDEARDCFKEALRVDVKCYDALADLVKYNLLTEEEEYEFITTLPYDEFCGKDSEFFRALYILEMTRSSHRIERQEAQRSAEEDFRLHKSIDVIYSAAQTCFATHKIQECFELCQKIRQEDALYPKVLPIYLACLYELDMKPELLETAQELVDHMNDQAVTWHAVGLYNLYIKNYQEARKYFQQATSLDQYFEPAWLGYGHAFAGENDHNQAIRAYETYCRLVPGSHLPYLYIGMQYKQQGSKENTIDNLNKSLERYRNDPFLLNEFADFAYMDQSYDDALVYLRRALRIAYNHLSARCPLWSTLWNNLGHVYRKKEEYQRAIRCFKEALRYDPRSGDIHASIAIIHQLHGEDARAIEGYTKASIESEGAIGCCGE</sequence>
<evidence type="ECO:0000313" key="10">
    <source>
        <dbReference type="Proteomes" id="UP000242180"/>
    </source>
</evidence>